<evidence type="ECO:0000256" key="1">
    <source>
        <dbReference type="SAM" id="MobiDB-lite"/>
    </source>
</evidence>
<feature type="compositionally biased region" description="Gly residues" evidence="1">
    <location>
        <begin position="17"/>
        <end position="28"/>
    </location>
</feature>
<dbReference type="AlphaFoldDB" id="A0A6J4KCT9"/>
<dbReference type="EMBL" id="CADCUA010000035">
    <property type="protein sequence ID" value="CAA9301406.1"/>
    <property type="molecule type" value="Genomic_DNA"/>
</dbReference>
<proteinExistence type="predicted"/>
<feature type="compositionally biased region" description="Basic residues" evidence="1">
    <location>
        <begin position="1"/>
        <end position="12"/>
    </location>
</feature>
<feature type="non-terminal residue" evidence="2">
    <location>
        <position position="28"/>
    </location>
</feature>
<accession>A0A6J4KCT9</accession>
<reference evidence="2" key="1">
    <citation type="submission" date="2020-02" db="EMBL/GenBank/DDBJ databases">
        <authorList>
            <person name="Meier V. D."/>
        </authorList>
    </citation>
    <scope>NUCLEOTIDE SEQUENCE</scope>
    <source>
        <strain evidence="2">AVDCRST_MAG71</strain>
    </source>
</reference>
<protein>
    <submittedName>
        <fullName evidence="2">Uncharacterized protein</fullName>
    </submittedName>
</protein>
<gene>
    <name evidence="2" type="ORF">AVDCRST_MAG71-130</name>
</gene>
<organism evidence="2">
    <name type="scientific">uncultured Lysobacter sp</name>
    <dbReference type="NCBI Taxonomy" id="271060"/>
    <lineage>
        <taxon>Bacteria</taxon>
        <taxon>Pseudomonadati</taxon>
        <taxon>Pseudomonadota</taxon>
        <taxon>Gammaproteobacteria</taxon>
        <taxon>Lysobacterales</taxon>
        <taxon>Lysobacteraceae</taxon>
        <taxon>Lysobacter</taxon>
        <taxon>environmental samples</taxon>
    </lineage>
</organism>
<evidence type="ECO:0000313" key="2">
    <source>
        <dbReference type="EMBL" id="CAA9301406.1"/>
    </source>
</evidence>
<sequence>DPGFHRTRRRSGIRCGVHGGGRGEQPFA</sequence>
<name>A0A6J4KCT9_9GAMM</name>
<feature type="region of interest" description="Disordered" evidence="1">
    <location>
        <begin position="1"/>
        <end position="28"/>
    </location>
</feature>
<feature type="non-terminal residue" evidence="2">
    <location>
        <position position="1"/>
    </location>
</feature>